<proteinExistence type="inferred from homology"/>
<dbReference type="InterPro" id="IPR051393">
    <property type="entry name" value="ABC_transporter_permease"/>
</dbReference>
<dbReference type="Pfam" id="PF00528">
    <property type="entry name" value="BPD_transp_1"/>
    <property type="match status" value="1"/>
</dbReference>
<feature type="transmembrane region" description="Helical" evidence="7">
    <location>
        <begin position="224"/>
        <end position="241"/>
    </location>
</feature>
<dbReference type="GO" id="GO:0055085">
    <property type="term" value="P:transmembrane transport"/>
    <property type="evidence" value="ECO:0007669"/>
    <property type="project" value="InterPro"/>
</dbReference>
<keyword evidence="10" id="KW-1185">Reference proteome</keyword>
<keyword evidence="2 7" id="KW-0813">Transport</keyword>
<name>A0A1H4GSN7_9BURK</name>
<dbReference type="AlphaFoldDB" id="A0A1H4GSN7"/>
<evidence type="ECO:0000256" key="1">
    <source>
        <dbReference type="ARBA" id="ARBA00004651"/>
    </source>
</evidence>
<evidence type="ECO:0000256" key="6">
    <source>
        <dbReference type="ARBA" id="ARBA00023136"/>
    </source>
</evidence>
<feature type="domain" description="ABC transmembrane type-1" evidence="8">
    <location>
        <begin position="80"/>
        <end position="296"/>
    </location>
</feature>
<dbReference type="InterPro" id="IPR000515">
    <property type="entry name" value="MetI-like"/>
</dbReference>
<accession>A0A1H4GSN7</accession>
<dbReference type="SUPFAM" id="SSF161098">
    <property type="entry name" value="MetI-like"/>
    <property type="match status" value="1"/>
</dbReference>
<dbReference type="EMBL" id="FNRQ01000006">
    <property type="protein sequence ID" value="SEB12656.1"/>
    <property type="molecule type" value="Genomic_DNA"/>
</dbReference>
<evidence type="ECO:0000256" key="2">
    <source>
        <dbReference type="ARBA" id="ARBA00022448"/>
    </source>
</evidence>
<protein>
    <submittedName>
        <fullName evidence="9">Carbohydrate ABC transporter membrane protein 1, CUT1 family</fullName>
    </submittedName>
</protein>
<sequence>MNIAISTAPVERARISSQWLVITVFLAPAVVLLAIFLLYPLLSSLRLSLVDWTGLGTHSRFVGLANWAHLAQDTVFWRSLWNNVLLALASIVIELPISLALAVLLEKAGRGSRILKILYFLPLLMSSVAIGVLFKNIYDPNFGPLNVALRAIGLDLFAQDWLGDTRFSLASTIAVICWQNVPFYMILFLAGLSSMPAELNEAARLDGASEWTIFWRIKLPHLQGAIRTAVLLSVLGSLRYFDLIYVMTGGGPEGSSELMATYMYRTVFSSFQLGYGSTIGSAMFIIVSLVAAIALRMTRRYETEV</sequence>
<feature type="transmembrane region" description="Helical" evidence="7">
    <location>
        <begin position="273"/>
        <end position="295"/>
    </location>
</feature>
<dbReference type="STRING" id="83784.SAMN05192564_106310"/>
<evidence type="ECO:0000259" key="8">
    <source>
        <dbReference type="PROSITE" id="PS50928"/>
    </source>
</evidence>
<dbReference type="Gene3D" id="1.10.3720.10">
    <property type="entry name" value="MetI-like"/>
    <property type="match status" value="1"/>
</dbReference>
<dbReference type="PANTHER" id="PTHR30193:SF37">
    <property type="entry name" value="INNER MEMBRANE ABC TRANSPORTER PERMEASE PROTEIN YCJO"/>
    <property type="match status" value="1"/>
</dbReference>
<keyword evidence="5 7" id="KW-1133">Transmembrane helix</keyword>
<gene>
    <name evidence="9" type="ORF">SAMN05192564_106310</name>
</gene>
<dbReference type="GO" id="GO:0005886">
    <property type="term" value="C:plasma membrane"/>
    <property type="evidence" value="ECO:0007669"/>
    <property type="project" value="UniProtKB-SubCell"/>
</dbReference>
<dbReference type="InterPro" id="IPR035906">
    <property type="entry name" value="MetI-like_sf"/>
</dbReference>
<dbReference type="CDD" id="cd06261">
    <property type="entry name" value="TM_PBP2"/>
    <property type="match status" value="1"/>
</dbReference>
<evidence type="ECO:0000313" key="9">
    <source>
        <dbReference type="EMBL" id="SEB12656.1"/>
    </source>
</evidence>
<keyword evidence="4 7" id="KW-0812">Transmembrane</keyword>
<dbReference type="PROSITE" id="PS50928">
    <property type="entry name" value="ABC_TM1"/>
    <property type="match status" value="1"/>
</dbReference>
<evidence type="ECO:0000256" key="3">
    <source>
        <dbReference type="ARBA" id="ARBA00022475"/>
    </source>
</evidence>
<evidence type="ECO:0000313" key="10">
    <source>
        <dbReference type="Proteomes" id="UP000198638"/>
    </source>
</evidence>
<feature type="transmembrane region" description="Helical" evidence="7">
    <location>
        <begin position="20"/>
        <end position="42"/>
    </location>
</feature>
<evidence type="ECO:0000256" key="5">
    <source>
        <dbReference type="ARBA" id="ARBA00022989"/>
    </source>
</evidence>
<evidence type="ECO:0000256" key="7">
    <source>
        <dbReference type="RuleBase" id="RU363032"/>
    </source>
</evidence>
<feature type="transmembrane region" description="Helical" evidence="7">
    <location>
        <begin position="117"/>
        <end position="138"/>
    </location>
</feature>
<dbReference type="RefSeq" id="WP_176954212.1">
    <property type="nucleotide sequence ID" value="NZ_FNRQ01000006.1"/>
</dbReference>
<comment type="subcellular location">
    <subcellularLocation>
        <location evidence="1 7">Cell membrane</location>
        <topology evidence="1 7">Multi-pass membrane protein</topology>
    </subcellularLocation>
</comment>
<feature type="transmembrane region" description="Helical" evidence="7">
    <location>
        <begin position="167"/>
        <end position="190"/>
    </location>
</feature>
<dbReference type="Proteomes" id="UP000198638">
    <property type="component" value="Unassembled WGS sequence"/>
</dbReference>
<dbReference type="PANTHER" id="PTHR30193">
    <property type="entry name" value="ABC TRANSPORTER PERMEASE PROTEIN"/>
    <property type="match status" value="1"/>
</dbReference>
<feature type="transmembrane region" description="Helical" evidence="7">
    <location>
        <begin position="84"/>
        <end position="105"/>
    </location>
</feature>
<comment type="similarity">
    <text evidence="7">Belongs to the binding-protein-dependent transport system permease family.</text>
</comment>
<keyword evidence="3" id="KW-1003">Cell membrane</keyword>
<evidence type="ECO:0000256" key="4">
    <source>
        <dbReference type="ARBA" id="ARBA00022692"/>
    </source>
</evidence>
<organism evidence="9 10">
    <name type="scientific">Paraburkholderia sartisoli</name>
    <dbReference type="NCBI Taxonomy" id="83784"/>
    <lineage>
        <taxon>Bacteria</taxon>
        <taxon>Pseudomonadati</taxon>
        <taxon>Pseudomonadota</taxon>
        <taxon>Betaproteobacteria</taxon>
        <taxon>Burkholderiales</taxon>
        <taxon>Burkholderiaceae</taxon>
        <taxon>Paraburkholderia</taxon>
    </lineage>
</organism>
<keyword evidence="6 7" id="KW-0472">Membrane</keyword>
<reference evidence="10" key="1">
    <citation type="submission" date="2016-10" db="EMBL/GenBank/DDBJ databases">
        <authorList>
            <person name="Varghese N."/>
            <person name="Submissions S."/>
        </authorList>
    </citation>
    <scope>NUCLEOTIDE SEQUENCE [LARGE SCALE GENOMIC DNA]</scope>
    <source>
        <strain evidence="10">LMG 24000</strain>
    </source>
</reference>